<gene>
    <name evidence="2" type="ORF">LZ536_04195</name>
</gene>
<accession>A0ABT0RKC9</accession>
<keyword evidence="1" id="KW-0732">Signal</keyword>
<proteinExistence type="predicted"/>
<dbReference type="EMBL" id="JAMGBD010000001">
    <property type="protein sequence ID" value="MCL6683106.1"/>
    <property type="molecule type" value="Genomic_DNA"/>
</dbReference>
<evidence type="ECO:0000313" key="2">
    <source>
        <dbReference type="EMBL" id="MCL6683106.1"/>
    </source>
</evidence>
<sequence length="158" mass="17677">MLKQGVLIAALLSLAAPAAAQEKQPPYWASIASGEAMMRTGPGKNYPGVWLYKRRDLPVRVVKLYPNWRLIEDPDGTRGWMLVTLLSDRRTAIVKPGEPRKVHERADDSSRVSYLLEPGVVGRIDKCADGWCRIAVDKRVGRIHTSDLWGVSEKEVVE</sequence>
<dbReference type="Pfam" id="PF06347">
    <property type="entry name" value="SH3_4"/>
    <property type="match status" value="2"/>
</dbReference>
<evidence type="ECO:0000256" key="1">
    <source>
        <dbReference type="SAM" id="SignalP"/>
    </source>
</evidence>
<protein>
    <submittedName>
        <fullName evidence="2">SH3 domain-containing protein</fullName>
    </submittedName>
</protein>
<keyword evidence="3" id="KW-1185">Reference proteome</keyword>
<feature type="signal peptide" evidence="1">
    <location>
        <begin position="1"/>
        <end position="20"/>
    </location>
</feature>
<dbReference type="RefSeq" id="WP_249847050.1">
    <property type="nucleotide sequence ID" value="NZ_JAMGBD010000001.1"/>
</dbReference>
<reference evidence="2" key="1">
    <citation type="submission" date="2022-05" db="EMBL/GenBank/DDBJ databases">
        <authorList>
            <person name="Jo J.-H."/>
            <person name="Im W.-T."/>
        </authorList>
    </citation>
    <scope>NUCLEOTIDE SEQUENCE</scope>
    <source>
        <strain evidence="2">SE158</strain>
    </source>
</reference>
<evidence type="ECO:0000313" key="3">
    <source>
        <dbReference type="Proteomes" id="UP001165363"/>
    </source>
</evidence>
<dbReference type="Proteomes" id="UP001165363">
    <property type="component" value="Unassembled WGS sequence"/>
</dbReference>
<organism evidence="2 3">
    <name type="scientific">Sphingomonas alba</name>
    <dbReference type="NCBI Taxonomy" id="2908208"/>
    <lineage>
        <taxon>Bacteria</taxon>
        <taxon>Pseudomonadati</taxon>
        <taxon>Pseudomonadota</taxon>
        <taxon>Alphaproteobacteria</taxon>
        <taxon>Sphingomonadales</taxon>
        <taxon>Sphingomonadaceae</taxon>
        <taxon>Sphingomonas</taxon>
    </lineage>
</organism>
<comment type="caution">
    <text evidence="2">The sequence shown here is derived from an EMBL/GenBank/DDBJ whole genome shotgun (WGS) entry which is preliminary data.</text>
</comment>
<dbReference type="InterPro" id="IPR010466">
    <property type="entry name" value="DUF1058"/>
</dbReference>
<feature type="chain" id="PRO_5046584730" evidence="1">
    <location>
        <begin position="21"/>
        <end position="158"/>
    </location>
</feature>
<name>A0ABT0RKC9_9SPHN</name>